<dbReference type="RefSeq" id="WP_024749943.1">
    <property type="nucleotide sequence ID" value="NZ_ADVE02000001.1"/>
</dbReference>
<name>A0A2D2CXU2_METT3</name>
<feature type="compositionally biased region" description="Low complexity" evidence="1">
    <location>
        <begin position="314"/>
        <end position="345"/>
    </location>
</feature>
<evidence type="ECO:0000259" key="2">
    <source>
        <dbReference type="PROSITE" id="PS51724"/>
    </source>
</evidence>
<evidence type="ECO:0000313" key="3">
    <source>
        <dbReference type="EMBL" id="ATQ67524.1"/>
    </source>
</evidence>
<dbReference type="STRING" id="595536.GCA_000178815_03918"/>
<feature type="compositionally biased region" description="Acidic residues" evidence="1">
    <location>
        <begin position="114"/>
        <end position="129"/>
    </location>
</feature>
<accession>A0A2D2CXU2</accession>
<dbReference type="EMBL" id="CP023737">
    <property type="protein sequence ID" value="ATQ67524.1"/>
    <property type="molecule type" value="Genomic_DNA"/>
</dbReference>
<feature type="compositionally biased region" description="Low complexity" evidence="1">
    <location>
        <begin position="278"/>
        <end position="300"/>
    </location>
</feature>
<gene>
    <name evidence="3" type="ORF">CQW49_06205</name>
</gene>
<organism evidence="3 4">
    <name type="scientific">Methylosinus trichosporium (strain ATCC 35070 / NCIMB 11131 / UNIQEM 75 / OB3b)</name>
    <dbReference type="NCBI Taxonomy" id="595536"/>
    <lineage>
        <taxon>Bacteria</taxon>
        <taxon>Pseudomonadati</taxon>
        <taxon>Pseudomonadota</taxon>
        <taxon>Alphaproteobacteria</taxon>
        <taxon>Hyphomicrobiales</taxon>
        <taxon>Methylocystaceae</taxon>
        <taxon>Methylosinus</taxon>
    </lineage>
</organism>
<sequence length="437" mass="45199">MREATARGPSIDISEFERRLRGSEPKEQKPAGDPLAELARLLHGGAEAEPDPYGRMFAAEPGRRAEQPPAAPQAPVFAPGDLRGTLPPEPEAESYYHAEEPLAAHGEWGREEAQDYLDYGDDPDEMVEEEPQRPKGFFAGLRERLKPWHAVAGVATLGAVSVGLVFGHRSGVVAPQEIATIRAPEGPAKVQPHVVAEAAAPKPGATILDRSQSAPVRQVVSNQEQPIDPAAAMRVVRLGDGPVDAPHEPAGSPFGAEPKRVKTVSVRPDGTVIERDAPAPAIARPAPAARQALPGAAKPAQVPDAGAATPKSPVKPATTPHAAAPAKPKVEKPVAPQTAAVAEPAAPAPAPAAPGAAGGFAVQFGAAGSEAEARKMIQDVSAKFGAQLGGRRPGYQFAKVGDKSVYRVRAAGMSREAAVGVCQKVKASGGNCFVAGN</sequence>
<feature type="region of interest" description="Disordered" evidence="1">
    <location>
        <begin position="1"/>
        <end position="131"/>
    </location>
</feature>
<dbReference type="Gene3D" id="3.30.70.1070">
    <property type="entry name" value="Sporulation related repeat"/>
    <property type="match status" value="1"/>
</dbReference>
<dbReference type="AlphaFoldDB" id="A0A2D2CXU2"/>
<protein>
    <submittedName>
        <fullName evidence="3">SPOR domain-containing protein</fullName>
    </submittedName>
</protein>
<evidence type="ECO:0000256" key="1">
    <source>
        <dbReference type="SAM" id="MobiDB-lite"/>
    </source>
</evidence>
<feature type="region of interest" description="Disordered" evidence="1">
    <location>
        <begin position="274"/>
        <end position="354"/>
    </location>
</feature>
<dbReference type="InterPro" id="IPR007730">
    <property type="entry name" value="SPOR-like_dom"/>
</dbReference>
<evidence type="ECO:0000313" key="4">
    <source>
        <dbReference type="Proteomes" id="UP000230709"/>
    </source>
</evidence>
<dbReference type="Proteomes" id="UP000230709">
    <property type="component" value="Chromosome"/>
</dbReference>
<keyword evidence="4" id="KW-1185">Reference proteome</keyword>
<feature type="compositionally biased region" description="Basic and acidic residues" evidence="1">
    <location>
        <begin position="94"/>
        <end position="113"/>
    </location>
</feature>
<dbReference type="Pfam" id="PF05036">
    <property type="entry name" value="SPOR"/>
    <property type="match status" value="1"/>
</dbReference>
<feature type="domain" description="SPOR" evidence="2">
    <location>
        <begin position="354"/>
        <end position="437"/>
    </location>
</feature>
<proteinExistence type="predicted"/>
<feature type="compositionally biased region" description="Basic and acidic residues" evidence="1">
    <location>
        <begin position="15"/>
        <end position="30"/>
    </location>
</feature>
<reference evidence="4" key="1">
    <citation type="submission" date="2017-10" db="EMBL/GenBank/DDBJ databases">
        <title>Completed PacBio SMRT sequence of Methylosinus trichosporium OB3b reveals presence of a third large plasmid.</title>
        <authorList>
            <person name="Charles T.C."/>
            <person name="Lynch M.D.J."/>
            <person name="Heil J.R."/>
            <person name="Cheng J."/>
        </authorList>
    </citation>
    <scope>NUCLEOTIDE SEQUENCE [LARGE SCALE GENOMIC DNA]</scope>
    <source>
        <strain evidence="4">OB3b</strain>
    </source>
</reference>
<dbReference type="GO" id="GO:0042834">
    <property type="term" value="F:peptidoglycan binding"/>
    <property type="evidence" value="ECO:0007669"/>
    <property type="project" value="InterPro"/>
</dbReference>
<dbReference type="PROSITE" id="PS51724">
    <property type="entry name" value="SPOR"/>
    <property type="match status" value="1"/>
</dbReference>
<dbReference type="KEGG" id="mtw:CQW49_06205"/>
<dbReference type="InterPro" id="IPR036680">
    <property type="entry name" value="SPOR-like_sf"/>
</dbReference>